<dbReference type="SUPFAM" id="SSF53474">
    <property type="entry name" value="alpha/beta-Hydrolases"/>
    <property type="match status" value="1"/>
</dbReference>
<proteinExistence type="predicted"/>
<feature type="non-terminal residue" evidence="2">
    <location>
        <position position="1"/>
    </location>
</feature>
<feature type="non-terminal residue" evidence="2">
    <location>
        <position position="180"/>
    </location>
</feature>
<protein>
    <recommendedName>
        <fullName evidence="1">Peptidase S9 prolyl oligopeptidase catalytic domain-containing protein</fullName>
    </recommendedName>
</protein>
<organism evidence="2">
    <name type="scientific">marine sediment metagenome</name>
    <dbReference type="NCBI Taxonomy" id="412755"/>
    <lineage>
        <taxon>unclassified sequences</taxon>
        <taxon>metagenomes</taxon>
        <taxon>ecological metagenomes</taxon>
    </lineage>
</organism>
<dbReference type="Gene3D" id="3.40.50.1820">
    <property type="entry name" value="alpha/beta hydrolase"/>
    <property type="match status" value="1"/>
</dbReference>
<dbReference type="GO" id="GO:0008236">
    <property type="term" value="F:serine-type peptidase activity"/>
    <property type="evidence" value="ECO:0007669"/>
    <property type="project" value="InterPro"/>
</dbReference>
<accession>X1GL98</accession>
<dbReference type="AlphaFoldDB" id="X1GL98"/>
<comment type="caution">
    <text evidence="2">The sequence shown here is derived from an EMBL/GenBank/DDBJ whole genome shotgun (WGS) entry which is preliminary data.</text>
</comment>
<dbReference type="Pfam" id="PF00326">
    <property type="entry name" value="Peptidase_S9"/>
    <property type="match status" value="1"/>
</dbReference>
<evidence type="ECO:0000313" key="2">
    <source>
        <dbReference type="EMBL" id="GAH42399.1"/>
    </source>
</evidence>
<gene>
    <name evidence="2" type="ORF">S03H2_24864</name>
</gene>
<dbReference type="GO" id="GO:0006508">
    <property type="term" value="P:proteolysis"/>
    <property type="evidence" value="ECO:0007669"/>
    <property type="project" value="InterPro"/>
</dbReference>
<sequence>DRCDGYTRHRYHLTREAGSLLPVYVLVPHRARSNGRAVICPHGHGQDDKVVAGISPPARPRGNWFGPFTGNYAELLAQAGFLTATWSERSLSHERQDFGDRTGDPCNLASLCAQAMGMTLPGLHLFDMHGVTDFVCSKFAADPRRLGLTGLSGGGTMTYQAGAYDDRFKALAPFCGIHSY</sequence>
<dbReference type="EMBL" id="BARU01013924">
    <property type="protein sequence ID" value="GAH42399.1"/>
    <property type="molecule type" value="Genomic_DNA"/>
</dbReference>
<evidence type="ECO:0000259" key="1">
    <source>
        <dbReference type="Pfam" id="PF00326"/>
    </source>
</evidence>
<name>X1GL98_9ZZZZ</name>
<feature type="domain" description="Peptidase S9 prolyl oligopeptidase catalytic" evidence="1">
    <location>
        <begin position="127"/>
        <end position="178"/>
    </location>
</feature>
<dbReference type="InterPro" id="IPR001375">
    <property type="entry name" value="Peptidase_S9_cat"/>
</dbReference>
<reference evidence="2" key="1">
    <citation type="journal article" date="2014" name="Front. Microbiol.">
        <title>High frequency of phylogenetically diverse reductive dehalogenase-homologous genes in deep subseafloor sedimentary metagenomes.</title>
        <authorList>
            <person name="Kawai M."/>
            <person name="Futagami T."/>
            <person name="Toyoda A."/>
            <person name="Takaki Y."/>
            <person name="Nishi S."/>
            <person name="Hori S."/>
            <person name="Arai W."/>
            <person name="Tsubouchi T."/>
            <person name="Morono Y."/>
            <person name="Uchiyama I."/>
            <person name="Ito T."/>
            <person name="Fujiyama A."/>
            <person name="Inagaki F."/>
            <person name="Takami H."/>
        </authorList>
    </citation>
    <scope>NUCLEOTIDE SEQUENCE</scope>
    <source>
        <strain evidence="2">Expedition CK06-06</strain>
    </source>
</reference>
<dbReference type="InterPro" id="IPR029058">
    <property type="entry name" value="AB_hydrolase_fold"/>
</dbReference>